<gene>
    <name evidence="4" type="ORF">NCTC7807_01691</name>
</gene>
<dbReference type="InterPro" id="IPR027051">
    <property type="entry name" value="XdhC_Rossmann_dom"/>
</dbReference>
<dbReference type="Pfam" id="PF13478">
    <property type="entry name" value="XdhC_C"/>
    <property type="match status" value="1"/>
</dbReference>
<feature type="domain" description="XdhC- CoxI" evidence="2">
    <location>
        <begin position="11"/>
        <end position="78"/>
    </location>
</feature>
<dbReference type="PANTHER" id="PTHR30388:SF4">
    <property type="entry name" value="MOLYBDENUM COFACTOR INSERTION CHAPERONE PAOD"/>
    <property type="match status" value="1"/>
</dbReference>
<feature type="domain" description="XdhC- CoxI" evidence="2">
    <location>
        <begin position="119"/>
        <end position="181"/>
    </location>
</feature>
<evidence type="ECO:0000259" key="3">
    <source>
        <dbReference type="Pfam" id="PF13478"/>
    </source>
</evidence>
<dbReference type="Pfam" id="PF02625">
    <property type="entry name" value="XdhC_CoxI"/>
    <property type="match status" value="2"/>
</dbReference>
<evidence type="ECO:0000313" key="4">
    <source>
        <dbReference type="EMBL" id="SUP34143.1"/>
    </source>
</evidence>
<protein>
    <submittedName>
        <fullName evidence="4">Xanthine and CO dehydrogenases maturation factor</fullName>
    </submittedName>
</protein>
<dbReference type="AlphaFoldDB" id="A0A380N8S1"/>
<dbReference type="PANTHER" id="PTHR30388">
    <property type="entry name" value="ALDEHYDE OXIDOREDUCTASE MOLYBDENUM COFACTOR ASSEMBLY PROTEIN"/>
    <property type="match status" value="1"/>
</dbReference>
<dbReference type="RefSeq" id="WP_115068271.1">
    <property type="nucleotide sequence ID" value="NZ_UHID01000005.1"/>
</dbReference>
<feature type="domain" description="XdhC Rossmann" evidence="3">
    <location>
        <begin position="206"/>
        <end position="348"/>
    </location>
</feature>
<dbReference type="InterPro" id="IPR003777">
    <property type="entry name" value="XdhC_CoxI"/>
</dbReference>
<evidence type="ECO:0000256" key="1">
    <source>
        <dbReference type="SAM" id="MobiDB-lite"/>
    </source>
</evidence>
<evidence type="ECO:0000259" key="2">
    <source>
        <dbReference type="Pfam" id="PF02625"/>
    </source>
</evidence>
<sequence>MLDITGELHRWMEEGREFAVGTVVATSGSAPRGPGAALAVDSDGTVVGSVSGGCVEGAVHELCVQSLQDGTTVRERFGYSDEDAFAVGLTCGGELDVMVTPVRVDTPDRAVLRAALSAAAAGSPAALARVVAGPAGLLGRSVLVHADGTHEGGFGGHPALDGTAAAEARALLDAGRNGTVELSEHGSHCPGGLTLFVETSRPPPRMIVFGAVDFAAALVRVGKFLGHHVTVCDARPVFATRARFPEADEVVVEWPHHYLRRTPTDGRTVLCVLTHEARFDVPLLTEALRRPCAFIGAMGSRRTHEERTRRLREAGLTTRELERLRSPVGLDLGARTPEETALSIAAEIVATRHGGTGLPLTGRAEPIHRDLSPTGV</sequence>
<name>A0A380N8S1_STRGR</name>
<reference evidence="4 5" key="1">
    <citation type="submission" date="2018-06" db="EMBL/GenBank/DDBJ databases">
        <authorList>
            <consortium name="Pathogen Informatics"/>
            <person name="Doyle S."/>
        </authorList>
    </citation>
    <scope>NUCLEOTIDE SEQUENCE [LARGE SCALE GENOMIC DNA]</scope>
    <source>
        <strain evidence="4 5">NCTC7807</strain>
    </source>
</reference>
<evidence type="ECO:0000313" key="5">
    <source>
        <dbReference type="Proteomes" id="UP000254150"/>
    </source>
</evidence>
<feature type="compositionally biased region" description="Basic and acidic residues" evidence="1">
    <location>
        <begin position="365"/>
        <end position="376"/>
    </location>
</feature>
<proteinExistence type="predicted"/>
<dbReference type="Proteomes" id="UP000254150">
    <property type="component" value="Unassembled WGS sequence"/>
</dbReference>
<dbReference type="InterPro" id="IPR052698">
    <property type="entry name" value="MoCofactor_Util/Proc"/>
</dbReference>
<dbReference type="EMBL" id="UHID01000005">
    <property type="protein sequence ID" value="SUP34143.1"/>
    <property type="molecule type" value="Genomic_DNA"/>
</dbReference>
<organism evidence="4 5">
    <name type="scientific">Streptomyces griseus</name>
    <dbReference type="NCBI Taxonomy" id="1911"/>
    <lineage>
        <taxon>Bacteria</taxon>
        <taxon>Bacillati</taxon>
        <taxon>Actinomycetota</taxon>
        <taxon>Actinomycetes</taxon>
        <taxon>Kitasatosporales</taxon>
        <taxon>Streptomycetaceae</taxon>
        <taxon>Streptomyces</taxon>
    </lineage>
</organism>
<feature type="region of interest" description="Disordered" evidence="1">
    <location>
        <begin position="355"/>
        <end position="376"/>
    </location>
</feature>
<accession>A0A380N8S1</accession>
<dbReference type="Gene3D" id="3.40.50.720">
    <property type="entry name" value="NAD(P)-binding Rossmann-like Domain"/>
    <property type="match status" value="1"/>
</dbReference>